<protein>
    <submittedName>
        <fullName evidence="2">Uncharacterized protein</fullName>
    </submittedName>
</protein>
<name>A0AAD7C8Z3_9AGAR</name>
<dbReference type="EMBL" id="JARKIF010000004">
    <property type="protein sequence ID" value="KAJ7642113.1"/>
    <property type="molecule type" value="Genomic_DNA"/>
</dbReference>
<evidence type="ECO:0000313" key="3">
    <source>
        <dbReference type="Proteomes" id="UP001221142"/>
    </source>
</evidence>
<proteinExistence type="predicted"/>
<feature type="compositionally biased region" description="Low complexity" evidence="1">
    <location>
        <begin position="88"/>
        <end position="99"/>
    </location>
</feature>
<organism evidence="2 3">
    <name type="scientific">Roridomyces roridus</name>
    <dbReference type="NCBI Taxonomy" id="1738132"/>
    <lineage>
        <taxon>Eukaryota</taxon>
        <taxon>Fungi</taxon>
        <taxon>Dikarya</taxon>
        <taxon>Basidiomycota</taxon>
        <taxon>Agaricomycotina</taxon>
        <taxon>Agaricomycetes</taxon>
        <taxon>Agaricomycetidae</taxon>
        <taxon>Agaricales</taxon>
        <taxon>Marasmiineae</taxon>
        <taxon>Mycenaceae</taxon>
        <taxon>Roridomyces</taxon>
    </lineage>
</organism>
<reference evidence="2" key="1">
    <citation type="submission" date="2023-03" db="EMBL/GenBank/DDBJ databases">
        <title>Massive genome expansion in bonnet fungi (Mycena s.s.) driven by repeated elements and novel gene families across ecological guilds.</title>
        <authorList>
            <consortium name="Lawrence Berkeley National Laboratory"/>
            <person name="Harder C.B."/>
            <person name="Miyauchi S."/>
            <person name="Viragh M."/>
            <person name="Kuo A."/>
            <person name="Thoen E."/>
            <person name="Andreopoulos B."/>
            <person name="Lu D."/>
            <person name="Skrede I."/>
            <person name="Drula E."/>
            <person name="Henrissat B."/>
            <person name="Morin E."/>
            <person name="Kohler A."/>
            <person name="Barry K."/>
            <person name="LaButti K."/>
            <person name="Morin E."/>
            <person name="Salamov A."/>
            <person name="Lipzen A."/>
            <person name="Mereny Z."/>
            <person name="Hegedus B."/>
            <person name="Baldrian P."/>
            <person name="Stursova M."/>
            <person name="Weitz H."/>
            <person name="Taylor A."/>
            <person name="Grigoriev I.V."/>
            <person name="Nagy L.G."/>
            <person name="Martin F."/>
            <person name="Kauserud H."/>
        </authorList>
    </citation>
    <scope>NUCLEOTIDE SEQUENCE</scope>
    <source>
        <strain evidence="2">9284</strain>
    </source>
</reference>
<evidence type="ECO:0000313" key="2">
    <source>
        <dbReference type="EMBL" id="KAJ7642113.1"/>
    </source>
</evidence>
<gene>
    <name evidence="2" type="ORF">FB45DRAFT_901819</name>
</gene>
<feature type="region of interest" description="Disordered" evidence="1">
    <location>
        <begin position="116"/>
        <end position="142"/>
    </location>
</feature>
<keyword evidence="3" id="KW-1185">Reference proteome</keyword>
<dbReference type="Proteomes" id="UP001221142">
    <property type="component" value="Unassembled WGS sequence"/>
</dbReference>
<sequence length="217" mass="23773">MIFHKYSKVGPNNALYLNIRYLYTTDTSHFWNSDPLHAAVRTWPVPSAPAGALTSSTAVFAHSLVTELLMLQLEPPPDASHVSHVKTKSSSSSSSPTASRHPRLWTILPLPGTLALRKAKRQSEDERSEAREKTYPPNPVSERNHCVAAGEVFKSTPKKPEVLLSTQENCGLADKLTVYCAPSVKVAVQSASARDATVAARKKEAREILNMLVLEFG</sequence>
<feature type="region of interest" description="Disordered" evidence="1">
    <location>
        <begin position="78"/>
        <end position="102"/>
    </location>
</feature>
<comment type="caution">
    <text evidence="2">The sequence shown here is derived from an EMBL/GenBank/DDBJ whole genome shotgun (WGS) entry which is preliminary data.</text>
</comment>
<dbReference type="AlphaFoldDB" id="A0AAD7C8Z3"/>
<accession>A0AAD7C8Z3</accession>
<feature type="compositionally biased region" description="Basic and acidic residues" evidence="1">
    <location>
        <begin position="121"/>
        <end position="134"/>
    </location>
</feature>
<evidence type="ECO:0000256" key="1">
    <source>
        <dbReference type="SAM" id="MobiDB-lite"/>
    </source>
</evidence>